<dbReference type="SUPFAM" id="SSF52540">
    <property type="entry name" value="P-loop containing nucleoside triphosphate hydrolases"/>
    <property type="match status" value="1"/>
</dbReference>
<keyword evidence="2" id="KW-1185">Reference proteome</keyword>
<organism evidence="1 2">
    <name type="scientific">Candidatus Thiodictyon syntrophicum</name>
    <dbReference type="NCBI Taxonomy" id="1166950"/>
    <lineage>
        <taxon>Bacteria</taxon>
        <taxon>Pseudomonadati</taxon>
        <taxon>Pseudomonadota</taxon>
        <taxon>Gammaproteobacteria</taxon>
        <taxon>Chromatiales</taxon>
        <taxon>Chromatiaceae</taxon>
        <taxon>Thiodictyon</taxon>
    </lineage>
</organism>
<evidence type="ECO:0008006" key="3">
    <source>
        <dbReference type="Google" id="ProtNLM"/>
    </source>
</evidence>
<proteinExistence type="predicted"/>
<accession>A0A2K8U971</accession>
<protein>
    <recommendedName>
        <fullName evidence="3">HTH cro/C1-type domain-containing protein</fullName>
    </recommendedName>
</protein>
<reference evidence="1 2" key="1">
    <citation type="submission" date="2017-03" db="EMBL/GenBank/DDBJ databases">
        <title>Complete genome sequence of Candidatus 'Thiodictyon syntrophicum' sp. nov. strain Cad16T, a photolithoautotroph purple sulfur bacterium isolated from an alpine meromictic lake.</title>
        <authorList>
            <person name="Luedin S.M."/>
            <person name="Pothier J.F."/>
            <person name="Danza F."/>
            <person name="Storelli N."/>
            <person name="Wittwer M."/>
            <person name="Tonolla M."/>
        </authorList>
    </citation>
    <scope>NUCLEOTIDE SEQUENCE [LARGE SCALE GENOMIC DNA]</scope>
    <source>
        <strain evidence="1 2">Cad16T</strain>
    </source>
</reference>
<dbReference type="Gene3D" id="3.40.50.300">
    <property type="entry name" value="P-loop containing nucleotide triphosphate hydrolases"/>
    <property type="match status" value="1"/>
</dbReference>
<sequence>MTHEARFNLDLFKRLLKRKGWSMDQFVQAFPSDEKFDRRNLGRICSGKQRPHPSTFARMVKVLAIDGLRADDLWEFPDAPTGVLAQPDPTLPSTGTLANLLDPEATHPFDPWAIALPPVFVGRTAALRDLERAAWDGRGVSLLGEWRIGKTSLLHTWGQRARELGFAVRLLSGQGRERQGHRALVDAVIDAAPADSRTAATGTATGAAGESAAPESPDAAADRLGDWCRAQRQTCGGLPPLLLLDEAEGLLEHCEPGFLERLRGLLTQRRLSLVFATRRTLPEVYADLGRVSPFANMLESVRIGLLEPGAAAALLARGAAGLAPDDPAWLLDQAGRHPFFLTLLAQRLFDARADGLDPDGGDPRAQALARFRDEAGQQFELWWAGLAERDRQRLRRAVAGGTATDADHDDDNLCRRGLLTDDHQPFARVLSEWLNRKD</sequence>
<dbReference type="EMBL" id="CP020370">
    <property type="protein sequence ID" value="AUB82136.1"/>
    <property type="molecule type" value="Genomic_DNA"/>
</dbReference>
<name>A0A2K8U971_9GAMM</name>
<dbReference type="KEGG" id="tsy:THSYN_15040"/>
<dbReference type="InterPro" id="IPR027417">
    <property type="entry name" value="P-loop_NTPase"/>
</dbReference>
<evidence type="ECO:0000313" key="1">
    <source>
        <dbReference type="EMBL" id="AUB82136.1"/>
    </source>
</evidence>
<evidence type="ECO:0000313" key="2">
    <source>
        <dbReference type="Proteomes" id="UP000232638"/>
    </source>
</evidence>
<dbReference type="AlphaFoldDB" id="A0A2K8U971"/>
<dbReference type="Proteomes" id="UP000232638">
    <property type="component" value="Chromosome"/>
</dbReference>
<gene>
    <name evidence="1" type="ORF">THSYN_15040</name>
</gene>